<dbReference type="Gene3D" id="3.30.428.10">
    <property type="entry name" value="HIT-like"/>
    <property type="match status" value="1"/>
</dbReference>
<protein>
    <recommendedName>
        <fullName evidence="1">DUF4921 domain-containing protein</fullName>
    </recommendedName>
</protein>
<dbReference type="InterPro" id="IPR032576">
    <property type="entry name" value="DUF4921"/>
</dbReference>
<organism evidence="2 3">
    <name type="scientific">Mobiluncus curtisii</name>
    <dbReference type="NCBI Taxonomy" id="2051"/>
    <lineage>
        <taxon>Bacteria</taxon>
        <taxon>Bacillati</taxon>
        <taxon>Actinomycetota</taxon>
        <taxon>Actinomycetes</taxon>
        <taxon>Actinomycetales</taxon>
        <taxon>Actinomycetaceae</taxon>
        <taxon>Mobiluncus</taxon>
    </lineage>
</organism>
<dbReference type="Pfam" id="PF16268">
    <property type="entry name" value="DUF4921"/>
    <property type="match status" value="1"/>
</dbReference>
<accession>A0A2X2YRU8</accession>
<dbReference type="Proteomes" id="UP000250245">
    <property type="component" value="Unassembled WGS sequence"/>
</dbReference>
<dbReference type="GeneID" id="55564714"/>
<sequence>MKDKNPLQLTPDPMDRMADGTIKQRNPLTGTQVWTVTSRGNRPHFHREVVTEPAPLLQPSDFTNTCAFCTDRYFDTPPEKSRLVKGLDAKFHKIEGLPAASMQDMVAEFRRIPNLFEIVSYDYWHENHNHYPTEAQNRRMADYLASAAGYDHVLHVVKMRLEASGEDHLETIPDDALLQYATGLFAGGHDVIVARRHYVDGATRADQNASAGTLSVAEHRAYIGYTIATLQDLYKLNPAVKYVTAFQNWLRPAGASFDHLHKQLVAVDEYGVQIEAEAARVAADPAIYRRILHYVTHRQMMILGNDYAVGFADFGHRYQTIAVWPLGPALLPWEYTREQVDGISDVLHALHCAVGPAVPTNEEWYHRPVDLDVPLRFRILLKQRTSTLAGFEGSTRIYLNSVDPWTLGDEMVTLLEKKREQGLIAPSLRLGNEYRLPKDSLGE</sequence>
<reference evidence="2 3" key="1">
    <citation type="submission" date="2018-06" db="EMBL/GenBank/DDBJ databases">
        <authorList>
            <consortium name="Pathogen Informatics"/>
            <person name="Doyle S."/>
        </authorList>
    </citation>
    <scope>NUCLEOTIDE SEQUENCE [LARGE SCALE GENOMIC DNA]</scope>
    <source>
        <strain evidence="2 3">NCTC11820</strain>
    </source>
</reference>
<evidence type="ECO:0000259" key="1">
    <source>
        <dbReference type="Pfam" id="PF16268"/>
    </source>
</evidence>
<dbReference type="EMBL" id="UASJ01000001">
    <property type="protein sequence ID" value="SQB63365.1"/>
    <property type="molecule type" value="Genomic_DNA"/>
</dbReference>
<name>A0A2X2YRU8_9ACTO</name>
<dbReference type="SUPFAM" id="SSF54197">
    <property type="entry name" value="HIT-like"/>
    <property type="match status" value="1"/>
</dbReference>
<evidence type="ECO:0000313" key="3">
    <source>
        <dbReference type="Proteomes" id="UP000250245"/>
    </source>
</evidence>
<feature type="domain" description="DUF4921" evidence="1">
    <location>
        <begin position="17"/>
        <end position="441"/>
    </location>
</feature>
<dbReference type="OMA" id="VDYAGYH"/>
<proteinExistence type="predicted"/>
<dbReference type="RefSeq" id="WP_013188823.1">
    <property type="nucleotide sequence ID" value="NZ_CP068112.1"/>
</dbReference>
<dbReference type="InterPro" id="IPR036265">
    <property type="entry name" value="HIT-like_sf"/>
</dbReference>
<evidence type="ECO:0000313" key="2">
    <source>
        <dbReference type="EMBL" id="SQB63365.1"/>
    </source>
</evidence>
<dbReference type="AlphaFoldDB" id="A0A2X2YRU8"/>
<gene>
    <name evidence="2" type="ORF">NCTC11820_00134</name>
</gene>